<organism evidence="1 2">
    <name type="scientific">Terriglobus roseus</name>
    <dbReference type="NCBI Taxonomy" id="392734"/>
    <lineage>
        <taxon>Bacteria</taxon>
        <taxon>Pseudomonadati</taxon>
        <taxon>Acidobacteriota</taxon>
        <taxon>Terriglobia</taxon>
        <taxon>Terriglobales</taxon>
        <taxon>Acidobacteriaceae</taxon>
        <taxon>Terriglobus</taxon>
    </lineage>
</organism>
<evidence type="ECO:0000313" key="1">
    <source>
        <dbReference type="EMBL" id="SEC64366.1"/>
    </source>
</evidence>
<accession>A0A1H4U6K7</accession>
<proteinExistence type="predicted"/>
<sequence length="203" mass="21948">MLPDGDRELVKIMDAALADAAVRSGHWLACRPGCDQCCSGVFRIAPLDTERLREGLKSLTRSNPEKAAVLRARVRESVARLSADFPGDSETGIIFEDEDSLERFEDFANDEVCPVLDPATGTCDLYAYRPMTCRTFGPPVQTADGVYGVCELCFVGAPKEAVAAAELHLPDPLLESALDDEIGLAGTTIVAFALTEKQDSEQH</sequence>
<evidence type="ECO:0000313" key="2">
    <source>
        <dbReference type="Proteomes" id="UP000182409"/>
    </source>
</evidence>
<name>A0A1H4U6K7_9BACT</name>
<dbReference type="Proteomes" id="UP000182409">
    <property type="component" value="Unassembled WGS sequence"/>
</dbReference>
<dbReference type="AlphaFoldDB" id="A0A1H4U6K7"/>
<gene>
    <name evidence="1" type="ORF">SAMN05443244_3976</name>
</gene>
<dbReference type="OrthoDB" id="9810361at2"/>
<protein>
    <submittedName>
        <fullName evidence="1">Putative zinc-or iron-chelating domain-containing protein</fullName>
    </submittedName>
</protein>
<dbReference type="EMBL" id="FNSD01000001">
    <property type="protein sequence ID" value="SEC64366.1"/>
    <property type="molecule type" value="Genomic_DNA"/>
</dbReference>
<dbReference type="RefSeq" id="WP_074655644.1">
    <property type="nucleotide sequence ID" value="NZ_FNSD01000001.1"/>
</dbReference>
<reference evidence="1 2" key="1">
    <citation type="submission" date="2016-10" db="EMBL/GenBank/DDBJ databases">
        <authorList>
            <person name="de Groot N.N."/>
        </authorList>
    </citation>
    <scope>NUCLEOTIDE SEQUENCE [LARGE SCALE GENOMIC DNA]</scope>
    <source>
        <strain evidence="1 2">AB35.6</strain>
    </source>
</reference>
<dbReference type="InterPro" id="IPR005358">
    <property type="entry name" value="Puta_zinc/iron-chelating_dom"/>
</dbReference>
<dbReference type="Pfam" id="PF03692">
    <property type="entry name" value="CxxCxxCC"/>
    <property type="match status" value="1"/>
</dbReference>